<name>A0A834M5Q3_RHYFE</name>
<dbReference type="OrthoDB" id="10250600at2759"/>
<keyword evidence="4" id="KW-1185">Reference proteome</keyword>
<evidence type="ECO:0000256" key="1">
    <source>
        <dbReference type="ARBA" id="ARBA00006823"/>
    </source>
</evidence>
<dbReference type="GO" id="GO:0043248">
    <property type="term" value="P:proteasome assembly"/>
    <property type="evidence" value="ECO:0007669"/>
    <property type="project" value="InterPro"/>
</dbReference>
<dbReference type="InterPro" id="IPR019538">
    <property type="entry name" value="PSMD5"/>
</dbReference>
<dbReference type="Pfam" id="PF10508">
    <property type="entry name" value="Proteasom_PSMB"/>
    <property type="match status" value="1"/>
</dbReference>
<proteinExistence type="inferred from homology"/>
<dbReference type="PANTHER" id="PTHR13554">
    <property type="entry name" value="26S PROTEASOME NON-ATPASE REGULATORY SUBUNIT 5-RELATED"/>
    <property type="match status" value="1"/>
</dbReference>
<organism evidence="3 4">
    <name type="scientific">Rhynchophorus ferrugineus</name>
    <name type="common">Red palm weevil</name>
    <name type="synonym">Curculio ferrugineus</name>
    <dbReference type="NCBI Taxonomy" id="354439"/>
    <lineage>
        <taxon>Eukaryota</taxon>
        <taxon>Metazoa</taxon>
        <taxon>Ecdysozoa</taxon>
        <taxon>Arthropoda</taxon>
        <taxon>Hexapoda</taxon>
        <taxon>Insecta</taxon>
        <taxon>Pterygota</taxon>
        <taxon>Neoptera</taxon>
        <taxon>Endopterygota</taxon>
        <taxon>Coleoptera</taxon>
        <taxon>Polyphaga</taxon>
        <taxon>Cucujiformia</taxon>
        <taxon>Curculionidae</taxon>
        <taxon>Dryophthorinae</taxon>
        <taxon>Rhynchophorus</taxon>
    </lineage>
</organism>
<evidence type="ECO:0000256" key="2">
    <source>
        <dbReference type="ARBA" id="ARBA00014933"/>
    </source>
</evidence>
<dbReference type="InterPro" id="IPR011989">
    <property type="entry name" value="ARM-like"/>
</dbReference>
<evidence type="ECO:0000313" key="4">
    <source>
        <dbReference type="Proteomes" id="UP000625711"/>
    </source>
</evidence>
<accession>A0A834M5Q3</accession>
<evidence type="ECO:0000313" key="3">
    <source>
        <dbReference type="EMBL" id="KAF7268906.1"/>
    </source>
</evidence>
<dbReference type="SUPFAM" id="SSF48371">
    <property type="entry name" value="ARM repeat"/>
    <property type="match status" value="1"/>
</dbReference>
<reference evidence="3" key="1">
    <citation type="submission" date="2020-08" db="EMBL/GenBank/DDBJ databases">
        <title>Genome sequencing and assembly of the red palm weevil Rhynchophorus ferrugineus.</title>
        <authorList>
            <person name="Dias G.B."/>
            <person name="Bergman C.M."/>
            <person name="Manee M."/>
        </authorList>
    </citation>
    <scope>NUCLEOTIDE SEQUENCE</scope>
    <source>
        <strain evidence="3">AA-2017</strain>
        <tissue evidence="3">Whole larva</tissue>
    </source>
</reference>
<dbReference type="GO" id="GO:0005829">
    <property type="term" value="C:cytosol"/>
    <property type="evidence" value="ECO:0007669"/>
    <property type="project" value="TreeGrafter"/>
</dbReference>
<dbReference type="Gene3D" id="1.25.10.10">
    <property type="entry name" value="Leucine-rich Repeat Variant"/>
    <property type="match status" value="1"/>
</dbReference>
<dbReference type="Proteomes" id="UP000625711">
    <property type="component" value="Unassembled WGS sequence"/>
</dbReference>
<dbReference type="PANTHER" id="PTHR13554:SF10">
    <property type="entry name" value="26S PROTEASOME NON-ATPASE REGULATORY SUBUNIT 5"/>
    <property type="match status" value="1"/>
</dbReference>
<dbReference type="AlphaFoldDB" id="A0A834M5Q3"/>
<protein>
    <recommendedName>
        <fullName evidence="2">26S proteasome non-ATPase regulatory subunit 5</fullName>
    </recommendedName>
</protein>
<comment type="caution">
    <text evidence="3">The sequence shown here is derived from an EMBL/GenBank/DDBJ whole genome shotgun (WGS) entry which is preliminary data.</text>
</comment>
<dbReference type="InterPro" id="IPR016024">
    <property type="entry name" value="ARM-type_fold"/>
</dbReference>
<comment type="similarity">
    <text evidence="1">Belongs to the proteasome subunit S5B/HSM3 family.</text>
</comment>
<gene>
    <name evidence="3" type="ORF">GWI33_018008</name>
</gene>
<dbReference type="EMBL" id="JAACXV010014293">
    <property type="protein sequence ID" value="KAF7268906.1"/>
    <property type="molecule type" value="Genomic_DNA"/>
</dbReference>
<sequence length="319" mass="36399">MQTNEITRLRIFEVIINISTQSDYSFKKLIDAKYMEKIICDLQNDDILLKMNIVEMLSELGQSEHGYVYLDKSRSLDKIISILTEDNLTMQLCEPGILKFFGHIAYKRPMEVMNQYDMLFNRLFMHLSCDDMTIFGISLDIIGHIGKTAEGKIALQSIDKIETAIKTVSSRLSSIPTDIKIRALSCLESLLRVTDNNNEITSLTHEWYSFIGANPMDVILRYAKNPFSELRLSGLGILNALANQTWGQEAIKNSAGLVEFLLDRNIESIKECKESKYEIIKLLSQSIIFDENTLERLQNFVKEGPFYVQALTEVAIEGN</sequence>